<dbReference type="EMBL" id="BGPR01000390">
    <property type="protein sequence ID" value="GBM17533.1"/>
    <property type="molecule type" value="Genomic_DNA"/>
</dbReference>
<keyword evidence="2" id="KW-1185">Reference proteome</keyword>
<comment type="caution">
    <text evidence="1">The sequence shown here is derived from an EMBL/GenBank/DDBJ whole genome shotgun (WGS) entry which is preliminary data.</text>
</comment>
<dbReference type="AlphaFoldDB" id="A0A4Y2DL58"/>
<name>A0A4Y2DL58_ARAVE</name>
<accession>A0A4Y2DL58</accession>
<dbReference type="Proteomes" id="UP000499080">
    <property type="component" value="Unassembled WGS sequence"/>
</dbReference>
<evidence type="ECO:0000313" key="1">
    <source>
        <dbReference type="EMBL" id="GBM17533.1"/>
    </source>
</evidence>
<evidence type="ECO:0000313" key="2">
    <source>
        <dbReference type="Proteomes" id="UP000499080"/>
    </source>
</evidence>
<protein>
    <submittedName>
        <fullName evidence="1">Uncharacterized protein</fullName>
    </submittedName>
</protein>
<sequence length="98" mass="11045">MGICIPSFKRIFFLNESGKFGAFHNIWRHNRPRELRVSLLTAFEVLGSVGGSHPRQKCSAETVCRSGKRFCPRVDRIHVERPVLVLKGSAYDSVGESN</sequence>
<organism evidence="1 2">
    <name type="scientific">Araneus ventricosus</name>
    <name type="common">Orbweaver spider</name>
    <name type="synonym">Epeira ventricosa</name>
    <dbReference type="NCBI Taxonomy" id="182803"/>
    <lineage>
        <taxon>Eukaryota</taxon>
        <taxon>Metazoa</taxon>
        <taxon>Ecdysozoa</taxon>
        <taxon>Arthropoda</taxon>
        <taxon>Chelicerata</taxon>
        <taxon>Arachnida</taxon>
        <taxon>Araneae</taxon>
        <taxon>Araneomorphae</taxon>
        <taxon>Entelegynae</taxon>
        <taxon>Araneoidea</taxon>
        <taxon>Araneidae</taxon>
        <taxon>Araneus</taxon>
    </lineage>
</organism>
<proteinExistence type="predicted"/>
<gene>
    <name evidence="1" type="ORF">AVEN_121432_1</name>
</gene>
<reference evidence="1 2" key="1">
    <citation type="journal article" date="2019" name="Sci. Rep.">
        <title>Orb-weaving spider Araneus ventricosus genome elucidates the spidroin gene catalogue.</title>
        <authorList>
            <person name="Kono N."/>
            <person name="Nakamura H."/>
            <person name="Ohtoshi R."/>
            <person name="Moran D.A.P."/>
            <person name="Shinohara A."/>
            <person name="Yoshida Y."/>
            <person name="Fujiwara M."/>
            <person name="Mori M."/>
            <person name="Tomita M."/>
            <person name="Arakawa K."/>
        </authorList>
    </citation>
    <scope>NUCLEOTIDE SEQUENCE [LARGE SCALE GENOMIC DNA]</scope>
</reference>